<dbReference type="Gene3D" id="2.160.10.10">
    <property type="entry name" value="Hexapeptide repeat proteins"/>
    <property type="match status" value="1"/>
</dbReference>
<feature type="transmembrane region" description="Helical" evidence="1">
    <location>
        <begin position="25"/>
        <end position="44"/>
    </location>
</feature>
<dbReference type="GeneID" id="98641110"/>
<sequence>MNQEKKLQMRYFFEDIQRMLGKTKWRILIIWMSRSFCGIFMYRMERALYLLLGNNYKYVRIPITPILYVIQAYSNIDIHYKSNIQGGILILHPSLGVVISGQAIIGANLTLVGGNLIGSKKTSKKGDFVIGDHCHFGGNATLIGPLILGDYIQIGAHACVVDNFYESHQVLVGVPATNYQKS</sequence>
<organism evidence="2 3">
    <name type="scientific">Xanthomarina gelatinilytica</name>
    <dbReference type="NCBI Taxonomy" id="1137281"/>
    <lineage>
        <taxon>Bacteria</taxon>
        <taxon>Pseudomonadati</taxon>
        <taxon>Bacteroidota</taxon>
        <taxon>Flavobacteriia</taxon>
        <taxon>Flavobacteriales</taxon>
        <taxon>Flavobacteriaceae</taxon>
        <taxon>Xanthomarina</taxon>
    </lineage>
</organism>
<dbReference type="Proteomes" id="UP000012024">
    <property type="component" value="Unassembled WGS sequence"/>
</dbReference>
<dbReference type="RefSeq" id="WP_007648679.1">
    <property type="nucleotide sequence ID" value="NZ_ANLA01000007.1"/>
</dbReference>
<proteinExistence type="predicted"/>
<keyword evidence="3" id="KW-1185">Reference proteome</keyword>
<evidence type="ECO:0000256" key="1">
    <source>
        <dbReference type="SAM" id="Phobius"/>
    </source>
</evidence>
<feature type="transmembrane region" description="Helical" evidence="1">
    <location>
        <begin position="95"/>
        <end position="117"/>
    </location>
</feature>
<reference evidence="2 3" key="1">
    <citation type="submission" date="2012-12" db="EMBL/GenBank/DDBJ databases">
        <title>Genome assembly of Formosa sp. AK20.</title>
        <authorList>
            <person name="Kumar R."/>
            <person name="Khatri I."/>
            <person name="Vaidya B."/>
            <person name="Subramanian S."/>
            <person name="Pinnaka A."/>
        </authorList>
    </citation>
    <scope>NUCLEOTIDE SEQUENCE [LARGE SCALE GENOMIC DNA]</scope>
    <source>
        <strain evidence="2 3">AK20</strain>
    </source>
</reference>
<dbReference type="InterPro" id="IPR011004">
    <property type="entry name" value="Trimer_LpxA-like_sf"/>
</dbReference>
<evidence type="ECO:0000313" key="3">
    <source>
        <dbReference type="Proteomes" id="UP000012024"/>
    </source>
</evidence>
<dbReference type="OrthoDB" id="9814490at2"/>
<dbReference type="PATRIC" id="fig|1137281.3.peg.1208"/>
<evidence type="ECO:0000313" key="2">
    <source>
        <dbReference type="EMBL" id="EMQ95525.1"/>
    </source>
</evidence>
<keyword evidence="1" id="KW-0812">Transmembrane</keyword>
<gene>
    <name evidence="2" type="ORF">D778_02619</name>
</gene>
<accession>M7MKV6</accession>
<evidence type="ECO:0008006" key="4">
    <source>
        <dbReference type="Google" id="ProtNLM"/>
    </source>
</evidence>
<dbReference type="SUPFAM" id="SSF51161">
    <property type="entry name" value="Trimeric LpxA-like enzymes"/>
    <property type="match status" value="1"/>
</dbReference>
<dbReference type="EMBL" id="ANLA01000007">
    <property type="protein sequence ID" value="EMQ95525.1"/>
    <property type="molecule type" value="Genomic_DNA"/>
</dbReference>
<comment type="caution">
    <text evidence="2">The sequence shown here is derived from an EMBL/GenBank/DDBJ whole genome shotgun (WGS) entry which is preliminary data.</text>
</comment>
<dbReference type="eggNOG" id="COG1045">
    <property type="taxonomic scope" value="Bacteria"/>
</dbReference>
<keyword evidence="1" id="KW-1133">Transmembrane helix</keyword>
<dbReference type="AlphaFoldDB" id="M7MKV6"/>
<keyword evidence="1" id="KW-0472">Membrane</keyword>
<name>M7MKV6_9FLAO</name>
<protein>
    <recommendedName>
        <fullName evidence="4">Serine acetyltransferase</fullName>
    </recommendedName>
</protein>
<dbReference type="PANTHER" id="PTHR42811">
    <property type="entry name" value="SERINE ACETYLTRANSFERASE"/>
    <property type="match status" value="1"/>
</dbReference>